<evidence type="ECO:0000256" key="12">
    <source>
        <dbReference type="HAMAP-Rule" id="MF_01576"/>
    </source>
</evidence>
<gene>
    <name evidence="15" type="primary">folD2</name>
    <name evidence="12" type="synonym">folD</name>
    <name evidence="15" type="ORF">ARTSIC4J27_2078</name>
</gene>
<reference evidence="16" key="1">
    <citation type="journal article" date="2014" name="Genome Announc.">
        <title>Genome Sequence of Arthrobacter siccitolerans 4J27, a Xeroprotectant-Producing Desiccation-Tolerant Microorganism.</title>
        <authorList>
            <person name="Manzanera M."/>
            <person name="Santa-Cruz-Calvo L."/>
            <person name="Vilchez J.I."/>
            <person name="Garcia-Fontana C."/>
            <person name="Silva-Castro G.A."/>
            <person name="Calvo C."/>
            <person name="Gonzalez-Lopez J."/>
        </authorList>
    </citation>
    <scope>NUCLEOTIDE SEQUENCE [LARGE SCALE GENOMIC DNA]</scope>
    <source>
        <strain evidence="16">4J27</strain>
    </source>
</reference>
<dbReference type="Gene3D" id="3.40.50.10860">
    <property type="entry name" value="Leucine Dehydrogenase, chain A, domain 1"/>
    <property type="match status" value="1"/>
</dbReference>
<dbReference type="Gene3D" id="3.40.50.720">
    <property type="entry name" value="NAD(P)-binding Rossmann-like Domain"/>
    <property type="match status" value="1"/>
</dbReference>
<feature type="domain" description="Tetrahydrofolate dehydrogenase/cyclohydrolase NAD(P)-binding" evidence="14">
    <location>
        <begin position="141"/>
        <end position="282"/>
    </location>
</feature>
<keyword evidence="6 12" id="KW-0378">Hydrolase</keyword>
<keyword evidence="10 12" id="KW-0486">Methionine biosynthesis</keyword>
<dbReference type="GO" id="GO:0004477">
    <property type="term" value="F:methenyltetrahydrofolate cyclohydrolase activity"/>
    <property type="evidence" value="ECO:0007669"/>
    <property type="project" value="UniProtKB-UniRule"/>
</dbReference>
<comment type="caution">
    <text evidence="12">Lacks conserved residue(s) required for the propagation of feature annotation.</text>
</comment>
<dbReference type="PANTHER" id="PTHR48099">
    <property type="entry name" value="C-1-TETRAHYDROFOLATE SYNTHASE, CYTOPLASMIC-RELATED"/>
    <property type="match status" value="1"/>
</dbReference>
<dbReference type="STRING" id="861266.ARTSIC4J27_2078"/>
<evidence type="ECO:0000259" key="14">
    <source>
        <dbReference type="Pfam" id="PF02882"/>
    </source>
</evidence>
<evidence type="ECO:0000256" key="10">
    <source>
        <dbReference type="ARBA" id="ARBA00023167"/>
    </source>
</evidence>
<keyword evidence="4 12" id="KW-0028">Amino-acid biosynthesis</keyword>
<dbReference type="FunFam" id="3.40.50.720:FF:000006">
    <property type="entry name" value="Bifunctional protein FolD"/>
    <property type="match status" value="1"/>
</dbReference>
<organism evidence="15 16">
    <name type="scientific">Pseudarthrobacter siccitolerans</name>
    <dbReference type="NCBI Taxonomy" id="861266"/>
    <lineage>
        <taxon>Bacteria</taxon>
        <taxon>Bacillati</taxon>
        <taxon>Actinomycetota</taxon>
        <taxon>Actinomycetes</taxon>
        <taxon>Micrococcales</taxon>
        <taxon>Micrococcaceae</taxon>
        <taxon>Pseudarthrobacter</taxon>
    </lineage>
</organism>
<dbReference type="GO" id="GO:0000105">
    <property type="term" value="P:L-histidine biosynthetic process"/>
    <property type="evidence" value="ECO:0007669"/>
    <property type="project" value="UniProtKB-KW"/>
</dbReference>
<dbReference type="PROSITE" id="PS00767">
    <property type="entry name" value="THF_DHG_CYH_2"/>
    <property type="match status" value="1"/>
</dbReference>
<dbReference type="GO" id="GO:0005829">
    <property type="term" value="C:cytosol"/>
    <property type="evidence" value="ECO:0007669"/>
    <property type="project" value="TreeGrafter"/>
</dbReference>
<keyword evidence="3 12" id="KW-0554">One-carbon metabolism</keyword>
<evidence type="ECO:0000259" key="13">
    <source>
        <dbReference type="Pfam" id="PF00763"/>
    </source>
</evidence>
<keyword evidence="9 12" id="KW-0368">Histidine biosynthesis</keyword>
<comment type="catalytic activity">
    <reaction evidence="12">
        <text>(6R)-5,10-methylene-5,6,7,8-tetrahydrofolate + NADP(+) = (6R)-5,10-methenyltetrahydrofolate + NADPH</text>
        <dbReference type="Rhea" id="RHEA:22812"/>
        <dbReference type="ChEBI" id="CHEBI:15636"/>
        <dbReference type="ChEBI" id="CHEBI:57455"/>
        <dbReference type="ChEBI" id="CHEBI:57783"/>
        <dbReference type="ChEBI" id="CHEBI:58349"/>
        <dbReference type="EC" id="1.5.1.5"/>
    </reaction>
</comment>
<keyword evidence="11 12" id="KW-0511">Multifunctional enzyme</keyword>
<feature type="domain" description="Tetrahydrofolate dehydrogenase/cyclohydrolase catalytic" evidence="13">
    <location>
        <begin position="7"/>
        <end position="122"/>
    </location>
</feature>
<dbReference type="OrthoDB" id="9803580at2"/>
<dbReference type="EC" id="1.5.1.5" evidence="12"/>
<keyword evidence="5 12" id="KW-0658">Purine biosynthesis</keyword>
<dbReference type="InterPro" id="IPR020867">
    <property type="entry name" value="THF_DH/CycHdrlase_CS"/>
</dbReference>
<evidence type="ECO:0000256" key="6">
    <source>
        <dbReference type="ARBA" id="ARBA00022801"/>
    </source>
</evidence>
<dbReference type="SUPFAM" id="SSF53223">
    <property type="entry name" value="Aminoacid dehydrogenase-like, N-terminal domain"/>
    <property type="match status" value="1"/>
</dbReference>
<dbReference type="GO" id="GO:0004488">
    <property type="term" value="F:methylenetetrahydrofolate dehydrogenase (NADP+) activity"/>
    <property type="evidence" value="ECO:0007669"/>
    <property type="project" value="UniProtKB-UniRule"/>
</dbReference>
<evidence type="ECO:0000256" key="8">
    <source>
        <dbReference type="ARBA" id="ARBA00023002"/>
    </source>
</evidence>
<dbReference type="Pfam" id="PF00763">
    <property type="entry name" value="THF_DHG_CYH"/>
    <property type="match status" value="1"/>
</dbReference>
<comment type="catalytic activity">
    <reaction evidence="12">
        <text>(6R)-5,10-methenyltetrahydrofolate + H2O = (6R)-10-formyltetrahydrofolate + H(+)</text>
        <dbReference type="Rhea" id="RHEA:23700"/>
        <dbReference type="ChEBI" id="CHEBI:15377"/>
        <dbReference type="ChEBI" id="CHEBI:15378"/>
        <dbReference type="ChEBI" id="CHEBI:57455"/>
        <dbReference type="ChEBI" id="CHEBI:195366"/>
        <dbReference type="EC" id="3.5.4.9"/>
    </reaction>
</comment>
<proteinExistence type="inferred from homology"/>
<dbReference type="PRINTS" id="PR00085">
    <property type="entry name" value="THFDHDRGNASE"/>
</dbReference>
<dbReference type="InterPro" id="IPR020631">
    <property type="entry name" value="THF_DH/CycHdrlase_NAD-bd_dom"/>
</dbReference>
<dbReference type="GO" id="GO:0006164">
    <property type="term" value="P:purine nucleotide biosynthetic process"/>
    <property type="evidence" value="ECO:0007669"/>
    <property type="project" value="UniProtKB-KW"/>
</dbReference>
<protein>
    <recommendedName>
        <fullName evidence="12">Bifunctional protein FolD</fullName>
    </recommendedName>
    <domain>
        <recommendedName>
            <fullName evidence="12">Methylenetetrahydrofolate dehydrogenase</fullName>
            <ecNumber evidence="12">1.5.1.5</ecNumber>
        </recommendedName>
    </domain>
    <domain>
        <recommendedName>
            <fullName evidence="12">Methenyltetrahydrofolate cyclohydrolase</fullName>
            <ecNumber evidence="12">3.5.4.9</ecNumber>
        </recommendedName>
    </domain>
</protein>
<comment type="similarity">
    <text evidence="12">Belongs to the tetrahydrofolate dehydrogenase/cyclohydrolase family.</text>
</comment>
<evidence type="ECO:0000256" key="9">
    <source>
        <dbReference type="ARBA" id="ARBA00023102"/>
    </source>
</evidence>
<comment type="subunit">
    <text evidence="2 12">Homodimer.</text>
</comment>
<comment type="pathway">
    <text evidence="1 12">One-carbon metabolism; tetrahydrofolate interconversion.</text>
</comment>
<dbReference type="InterPro" id="IPR020630">
    <property type="entry name" value="THF_DH/CycHdrlase_cat_dom"/>
</dbReference>
<comment type="caution">
    <text evidence="15">The sequence shown here is derived from an EMBL/GenBank/DDBJ whole genome shotgun (WGS) entry which is preliminary data.</text>
</comment>
<dbReference type="EMBL" id="CAQI01000042">
    <property type="protein sequence ID" value="CCQ46118.1"/>
    <property type="molecule type" value="Genomic_DNA"/>
</dbReference>
<evidence type="ECO:0000313" key="15">
    <source>
        <dbReference type="EMBL" id="CCQ46118.1"/>
    </source>
</evidence>
<evidence type="ECO:0000256" key="11">
    <source>
        <dbReference type="ARBA" id="ARBA00023268"/>
    </source>
</evidence>
<dbReference type="SUPFAM" id="SSF51735">
    <property type="entry name" value="NAD(P)-binding Rossmann-fold domains"/>
    <property type="match status" value="1"/>
</dbReference>
<dbReference type="CDD" id="cd01080">
    <property type="entry name" value="NAD_bind_m-THF_DH_Cyclohyd"/>
    <property type="match status" value="1"/>
</dbReference>
<evidence type="ECO:0000256" key="7">
    <source>
        <dbReference type="ARBA" id="ARBA00022857"/>
    </source>
</evidence>
<dbReference type="AlphaFoldDB" id="A0A024H284"/>
<feature type="binding site" evidence="12">
    <location>
        <begin position="167"/>
        <end position="169"/>
    </location>
    <ligand>
        <name>NADP(+)</name>
        <dbReference type="ChEBI" id="CHEBI:58349"/>
    </ligand>
</feature>
<dbReference type="HAMAP" id="MF_01576">
    <property type="entry name" value="THF_DHG_CYH"/>
    <property type="match status" value="1"/>
</dbReference>
<dbReference type="FunFam" id="3.40.50.10860:FF:000005">
    <property type="entry name" value="C-1-tetrahydrofolate synthase, cytoplasmic, putative"/>
    <property type="match status" value="1"/>
</dbReference>
<dbReference type="Proteomes" id="UP000035722">
    <property type="component" value="Unassembled WGS sequence"/>
</dbReference>
<evidence type="ECO:0000256" key="4">
    <source>
        <dbReference type="ARBA" id="ARBA00022605"/>
    </source>
</evidence>
<evidence type="ECO:0000256" key="3">
    <source>
        <dbReference type="ARBA" id="ARBA00022563"/>
    </source>
</evidence>
<name>A0A024H284_9MICC</name>
<dbReference type="InterPro" id="IPR046346">
    <property type="entry name" value="Aminoacid_DH-like_N_sf"/>
</dbReference>
<dbReference type="GO" id="GO:0009086">
    <property type="term" value="P:methionine biosynthetic process"/>
    <property type="evidence" value="ECO:0007669"/>
    <property type="project" value="UniProtKB-KW"/>
</dbReference>
<comment type="function">
    <text evidence="12">Catalyzes the oxidation of 5,10-methylenetetrahydrofolate to 5,10-methenyltetrahydrofolate and then the hydrolysis of 5,10-methenyltetrahydrofolate to 10-formyltetrahydrofolate.</text>
</comment>
<dbReference type="InterPro" id="IPR036291">
    <property type="entry name" value="NAD(P)-bd_dom_sf"/>
</dbReference>
<dbReference type="EC" id="3.5.4.9" evidence="12"/>
<evidence type="ECO:0000313" key="16">
    <source>
        <dbReference type="Proteomes" id="UP000035722"/>
    </source>
</evidence>
<dbReference type="PANTHER" id="PTHR48099:SF5">
    <property type="entry name" value="C-1-TETRAHYDROFOLATE SYNTHASE, CYTOPLASMIC"/>
    <property type="match status" value="1"/>
</dbReference>
<evidence type="ECO:0000256" key="5">
    <source>
        <dbReference type="ARBA" id="ARBA00022755"/>
    </source>
</evidence>
<feature type="binding site" evidence="12">
    <location>
        <position position="233"/>
    </location>
    <ligand>
        <name>NADP(+)</name>
        <dbReference type="ChEBI" id="CHEBI:58349"/>
    </ligand>
</feature>
<dbReference type="InterPro" id="IPR000672">
    <property type="entry name" value="THF_DH/CycHdrlase"/>
</dbReference>
<sequence>METAQIIDGKGLAARLREELRSEVEQFKRATGRPVGLSTVLVGDDPASEVYVGSKRRLSQQAGIDDHHRRLPADATQEQVAAVLDELAADPAVAGILLQLPLPSHLDAKALIDRIPWEKDVDGLTTTSAGRLARNLDGLRPCTPLGVISLLEAEGVRLQGINAVVVGRSDLVGNPLSRLLLQKDATVTLAHSKTEDLAEVTSRAALVIAAAGVPGLLGKQHISPGAVVIDVGIHRTANGLVGDVDFDAVSGVASRITPVPGGVGPMTIAELLRNTLKAAQLQN</sequence>
<dbReference type="UniPathway" id="UPA00193"/>
<evidence type="ECO:0000256" key="1">
    <source>
        <dbReference type="ARBA" id="ARBA00004777"/>
    </source>
</evidence>
<keyword evidence="8 12" id="KW-0560">Oxidoreductase</keyword>
<keyword evidence="16" id="KW-1185">Reference proteome</keyword>
<dbReference type="RefSeq" id="WP_050055059.1">
    <property type="nucleotide sequence ID" value="NZ_CAQI01000042.1"/>
</dbReference>
<dbReference type="GO" id="GO:0035999">
    <property type="term" value="P:tetrahydrofolate interconversion"/>
    <property type="evidence" value="ECO:0007669"/>
    <property type="project" value="UniProtKB-UniRule"/>
</dbReference>
<accession>A0A024H284</accession>
<keyword evidence="7 12" id="KW-0521">NADP</keyword>
<evidence type="ECO:0000256" key="2">
    <source>
        <dbReference type="ARBA" id="ARBA00011738"/>
    </source>
</evidence>
<dbReference type="Pfam" id="PF02882">
    <property type="entry name" value="THF_DHG_CYH_C"/>
    <property type="match status" value="1"/>
</dbReference>